<dbReference type="AlphaFoldDB" id="A0AAD1HR46"/>
<dbReference type="KEGG" id="maic:MAIC_39010"/>
<organism evidence="1 2">
    <name type="scientific">Mycolicibacterium aichiense</name>
    <dbReference type="NCBI Taxonomy" id="1799"/>
    <lineage>
        <taxon>Bacteria</taxon>
        <taxon>Bacillati</taxon>
        <taxon>Actinomycetota</taxon>
        <taxon>Actinomycetes</taxon>
        <taxon>Mycobacteriales</taxon>
        <taxon>Mycobacteriaceae</taxon>
        <taxon>Mycolicibacterium</taxon>
    </lineage>
</organism>
<name>A0AAD1HR46_9MYCO</name>
<evidence type="ECO:0000313" key="2">
    <source>
        <dbReference type="Proteomes" id="UP000467327"/>
    </source>
</evidence>
<dbReference type="EMBL" id="AP022561">
    <property type="protein sequence ID" value="BBX09098.1"/>
    <property type="molecule type" value="Genomic_DNA"/>
</dbReference>
<dbReference type="Proteomes" id="UP000467327">
    <property type="component" value="Chromosome"/>
</dbReference>
<protein>
    <submittedName>
        <fullName evidence="1">Uncharacterized protein</fullName>
    </submittedName>
</protein>
<accession>A0AAD1HR46</accession>
<reference evidence="1 2" key="1">
    <citation type="journal article" date="2019" name="Emerg. Microbes Infect.">
        <title>Comprehensive subspecies identification of 175 nontuberculous mycobacteria species based on 7547 genomic profiles.</title>
        <authorList>
            <person name="Matsumoto Y."/>
            <person name="Kinjo T."/>
            <person name="Motooka D."/>
            <person name="Nabeya D."/>
            <person name="Jung N."/>
            <person name="Uechi K."/>
            <person name="Horii T."/>
            <person name="Iida T."/>
            <person name="Fujita J."/>
            <person name="Nakamura S."/>
        </authorList>
    </citation>
    <scope>NUCLEOTIDE SEQUENCE [LARGE SCALE GENOMIC DNA]</scope>
    <source>
        <strain evidence="1 2">JCM 6376</strain>
    </source>
</reference>
<evidence type="ECO:0000313" key="1">
    <source>
        <dbReference type="EMBL" id="BBX09098.1"/>
    </source>
</evidence>
<proteinExistence type="predicted"/>
<gene>
    <name evidence="1" type="ORF">MAIC_39010</name>
</gene>
<sequence length="70" mass="7041">MSPRRPNTGVATAAVSRVTVIVHDALDGLVCNSIGSSGMSGIISVCVNDTLMPAAAKTAIRTPGCAARTE</sequence>
<keyword evidence="2" id="KW-1185">Reference proteome</keyword>